<protein>
    <recommendedName>
        <fullName evidence="1">Heterokaryon incompatibility domain-containing protein</fullName>
    </recommendedName>
</protein>
<dbReference type="AlphaFoldDB" id="A0A6A6NQM7"/>
<evidence type="ECO:0000313" key="2">
    <source>
        <dbReference type="EMBL" id="KAF2453999.1"/>
    </source>
</evidence>
<gene>
    <name evidence="2" type="ORF">BDY21DRAFT_354774</name>
</gene>
<dbReference type="InterPro" id="IPR010730">
    <property type="entry name" value="HET"/>
</dbReference>
<evidence type="ECO:0000259" key="1">
    <source>
        <dbReference type="Pfam" id="PF06985"/>
    </source>
</evidence>
<reference evidence="2" key="1">
    <citation type="journal article" date="2020" name="Stud. Mycol.">
        <title>101 Dothideomycetes genomes: a test case for predicting lifestyles and emergence of pathogens.</title>
        <authorList>
            <person name="Haridas S."/>
            <person name="Albert R."/>
            <person name="Binder M."/>
            <person name="Bloem J."/>
            <person name="Labutti K."/>
            <person name="Salamov A."/>
            <person name="Andreopoulos B."/>
            <person name="Baker S."/>
            <person name="Barry K."/>
            <person name="Bills G."/>
            <person name="Bluhm B."/>
            <person name="Cannon C."/>
            <person name="Castanera R."/>
            <person name="Culley D."/>
            <person name="Daum C."/>
            <person name="Ezra D."/>
            <person name="Gonzalez J."/>
            <person name="Henrissat B."/>
            <person name="Kuo A."/>
            <person name="Liang C."/>
            <person name="Lipzen A."/>
            <person name="Lutzoni F."/>
            <person name="Magnuson J."/>
            <person name="Mondo S."/>
            <person name="Nolan M."/>
            <person name="Ohm R."/>
            <person name="Pangilinan J."/>
            <person name="Park H.-J."/>
            <person name="Ramirez L."/>
            <person name="Alfaro M."/>
            <person name="Sun H."/>
            <person name="Tritt A."/>
            <person name="Yoshinaga Y."/>
            <person name="Zwiers L.-H."/>
            <person name="Turgeon B."/>
            <person name="Goodwin S."/>
            <person name="Spatafora J."/>
            <person name="Crous P."/>
            <person name="Grigoriev I."/>
        </authorList>
    </citation>
    <scope>NUCLEOTIDE SEQUENCE</scope>
    <source>
        <strain evidence="2">ATCC 16933</strain>
    </source>
</reference>
<proteinExistence type="predicted"/>
<keyword evidence="3" id="KW-1185">Reference proteome</keyword>
<feature type="domain" description="Heterokaryon incompatibility" evidence="1">
    <location>
        <begin position="323"/>
        <end position="403"/>
    </location>
</feature>
<dbReference type="PANTHER" id="PTHR39596:SF2">
    <property type="entry name" value="HET DOMAIN PROTEIN (AFU_ORTHOLOGUE AFUA_1G17550)-RELATED"/>
    <property type="match status" value="1"/>
</dbReference>
<organism evidence="2 3">
    <name type="scientific">Lineolata rhizophorae</name>
    <dbReference type="NCBI Taxonomy" id="578093"/>
    <lineage>
        <taxon>Eukaryota</taxon>
        <taxon>Fungi</taxon>
        <taxon>Dikarya</taxon>
        <taxon>Ascomycota</taxon>
        <taxon>Pezizomycotina</taxon>
        <taxon>Dothideomycetes</taxon>
        <taxon>Dothideomycetes incertae sedis</taxon>
        <taxon>Lineolatales</taxon>
        <taxon>Lineolataceae</taxon>
        <taxon>Lineolata</taxon>
    </lineage>
</organism>
<dbReference type="Proteomes" id="UP000799766">
    <property type="component" value="Unassembled WGS sequence"/>
</dbReference>
<evidence type="ECO:0000313" key="3">
    <source>
        <dbReference type="Proteomes" id="UP000799766"/>
    </source>
</evidence>
<sequence length="752" mass="83812">MDHLVFGEHDVPIIVPYLLLEDFAYDNEDFHAYPERCGWDFDVWLKHDAMRQGIDINAWLRDGPKKAEELPAFLQSWLFFGLLSACLKTSVDTNDFVRLDESSGSKVITTANLDSYLRRYQPQFVGCPTEEKSELLSEFLEIMNTAGKILGLVQLTIDWGDPPFVDALREVHFSCCLIARSLTPVVGVTLGGSVAHSNVGMGRMPLIVQRMQRDGWCPHTVARLTEGLYHDAQAYAYSLGTLRARQDHSKCKTSYCIANQAGEDFVPKHLEPDCDCEHVEAPIDAIVQTLQDGFVPVLSAEISEEDGSSPTFAVSRMDSNTPYIPISHVWADGLGNPKANAIPRCQLESLNAALREIEDKEGKHLPFWLDTLCIPVAKEHQALRDFSIQRMHDIYKDSYGVLVLDPDFAVMSPEAEFWETTNRLLMSGWITRLWTYQEGALPARLYLRVRGGVVEAEEVMDRFRLGRLHLTPVTHALSLSAVSGYANFMPRLPDFQDDKTDVPIQKIIFSLAGRITSRPGDESVCIATSLGLDPSAILACDDPADRMCELLKLLPFIPANVLFSTGRRLTMKGFRWAPETFLQPGGLIGKPVPARIQLNGESHERHLSYLHPDGKGLVTYLPGIRIQELDLSKARWDIAFPNGTSFRAGNYFNESSSTSVMKDIAILLPMPPNEARSKVGWTHQTGVLVGIYGKTRDPSASKLSFKMIRSGGVIGSVFVESQPSLGSLGGQDDEYHAKGEIMEPKWWLLDGV</sequence>
<dbReference type="PANTHER" id="PTHR39596">
    <property type="match status" value="1"/>
</dbReference>
<dbReference type="Pfam" id="PF06985">
    <property type="entry name" value="HET"/>
    <property type="match status" value="1"/>
</dbReference>
<accession>A0A6A6NQM7</accession>
<dbReference type="OrthoDB" id="2426273at2759"/>
<dbReference type="EMBL" id="MU001694">
    <property type="protein sequence ID" value="KAF2453999.1"/>
    <property type="molecule type" value="Genomic_DNA"/>
</dbReference>
<name>A0A6A6NQM7_9PEZI</name>